<proteinExistence type="predicted"/>
<gene>
    <name evidence="1" type="ORF">GHJ91_11430</name>
</gene>
<accession>A0A6G1WJB4</accession>
<reference evidence="1" key="1">
    <citation type="journal article" date="2013" name="Genome Biol.">
        <title>Comparative genomics of the core and accessory genomes of 48 Sinorhizobium strains comprising five genospecies.</title>
        <authorList>
            <person name="Sugawara M."/>
            <person name="Epstein B."/>
            <person name="Badgley B.D."/>
            <person name="Unno T."/>
            <person name="Xu L."/>
            <person name="Reese J."/>
            <person name="Gyaneshwar P."/>
            <person name="Denny R."/>
            <person name="Mudge J."/>
            <person name="Bharti A.K."/>
            <person name="Farmer A.D."/>
            <person name="May G.D."/>
            <person name="Woodward J.E."/>
            <person name="Medigue C."/>
            <person name="Vallenet D."/>
            <person name="Lajus A."/>
            <person name="Rouy Z."/>
            <person name="Martinez-Vaz B."/>
            <person name="Tiffin P."/>
            <person name="Young N.D."/>
            <person name="Sadowsky M.J."/>
        </authorList>
    </citation>
    <scope>NUCLEOTIDE SEQUENCE</scope>
    <source>
        <strain evidence="1">M1</strain>
    </source>
</reference>
<organism evidence="1">
    <name type="scientific">Sinorhizobium medicae</name>
    <dbReference type="NCBI Taxonomy" id="110321"/>
    <lineage>
        <taxon>Bacteria</taxon>
        <taxon>Pseudomonadati</taxon>
        <taxon>Pseudomonadota</taxon>
        <taxon>Alphaproteobacteria</taxon>
        <taxon>Hyphomicrobiales</taxon>
        <taxon>Rhizobiaceae</taxon>
        <taxon>Sinorhizobium/Ensifer group</taxon>
        <taxon>Sinorhizobium</taxon>
    </lineage>
</organism>
<name>A0A6G1WJB4_9HYPH</name>
<protein>
    <submittedName>
        <fullName evidence="1">Uncharacterized protein</fullName>
    </submittedName>
</protein>
<dbReference type="AlphaFoldDB" id="A0A6G1WJB4"/>
<dbReference type="EMBL" id="WISB01000076">
    <property type="protein sequence ID" value="MQW69753.1"/>
    <property type="molecule type" value="Genomic_DNA"/>
</dbReference>
<evidence type="ECO:0000313" key="1">
    <source>
        <dbReference type="EMBL" id="MQW69753.1"/>
    </source>
</evidence>
<sequence length="128" mass="13457">MPVYGGTGSGNPLPPGHPGERRCVMVRNVVRGLSLAVLLTAAVTAYPHAADSQGVVNCAERSQVIELLTRQYEEKQAAVGQINPQAVMELYAADGGSWTLIVTDVSGRSCVVLAGKSWEQVVQVGPKA</sequence>
<comment type="caution">
    <text evidence="1">The sequence shown here is derived from an EMBL/GenBank/DDBJ whole genome shotgun (WGS) entry which is preliminary data.</text>
</comment>